<keyword evidence="3" id="KW-1185">Reference proteome</keyword>
<organism evidence="2 3">
    <name type="scientific">Cladobotryum mycophilum</name>
    <dbReference type="NCBI Taxonomy" id="491253"/>
    <lineage>
        <taxon>Eukaryota</taxon>
        <taxon>Fungi</taxon>
        <taxon>Dikarya</taxon>
        <taxon>Ascomycota</taxon>
        <taxon>Pezizomycotina</taxon>
        <taxon>Sordariomycetes</taxon>
        <taxon>Hypocreomycetidae</taxon>
        <taxon>Hypocreales</taxon>
        <taxon>Hypocreaceae</taxon>
        <taxon>Cladobotryum</taxon>
    </lineage>
</organism>
<dbReference type="InterPro" id="IPR003615">
    <property type="entry name" value="HNH_nuc"/>
</dbReference>
<dbReference type="Proteomes" id="UP001338125">
    <property type="component" value="Unassembled WGS sequence"/>
</dbReference>
<comment type="caution">
    <text evidence="2">The sequence shown here is derived from an EMBL/GenBank/DDBJ whole genome shotgun (WGS) entry which is preliminary data.</text>
</comment>
<accession>A0ABR0SAC9</accession>
<reference evidence="2 3" key="1">
    <citation type="submission" date="2024-01" db="EMBL/GenBank/DDBJ databases">
        <title>Complete genome of Cladobotryum mycophilum ATHUM6906.</title>
        <authorList>
            <person name="Christinaki A.C."/>
            <person name="Myridakis A.I."/>
            <person name="Kouvelis V.N."/>
        </authorList>
    </citation>
    <scope>NUCLEOTIDE SEQUENCE [LARGE SCALE GENOMIC DNA]</scope>
    <source>
        <strain evidence="2 3">ATHUM6906</strain>
    </source>
</reference>
<proteinExistence type="predicted"/>
<evidence type="ECO:0000259" key="1">
    <source>
        <dbReference type="Pfam" id="PF13391"/>
    </source>
</evidence>
<evidence type="ECO:0000313" key="2">
    <source>
        <dbReference type="EMBL" id="KAK5988611.1"/>
    </source>
</evidence>
<sequence>MASIYTDSRNDAAVRRKERVNAVCDSDSSSATASPLHRHQASLEDVIRFVSEPPLSSQQREDYHGRLYQIIIHFEEAAENNPKPGQGSEYNRTALVRYTYEYARCQESKDNFLRAFFGTMTHFLENTQDFDLRNDKKLEEDARFALNGFADQLFDNFFLPLQASARKTPQPSPATSSVIEGVGGAYNLAGTQDRIAVLRRDCLTRDHHRCVISRAFDRKVAIDRARKFGQAQARDDDGVLLQGPGIRNDFATLEVAHILPHSLTKGRADSEVVNAQTTMTVCSAANDDQDLTKKAALSILNMFDSGVVPLIDGVDIDRPYNAITLTKELHEVFGSFKIHFEPAQDQEHTYTIDHFPPYFPLMGLALPVTRTLLVTSDRIIDPPKARLLALRSAIGHILHLSAAGDYIDRLFRDMEENDIREDGSTDMARILRLRLEGWLDGTINAH</sequence>
<dbReference type="Pfam" id="PF13391">
    <property type="entry name" value="HNH_2"/>
    <property type="match status" value="1"/>
</dbReference>
<protein>
    <recommendedName>
        <fullName evidence="1">HNH nuclease domain-containing protein</fullName>
    </recommendedName>
</protein>
<dbReference type="EMBL" id="JAVFKD010000015">
    <property type="protein sequence ID" value="KAK5988611.1"/>
    <property type="molecule type" value="Genomic_DNA"/>
</dbReference>
<name>A0ABR0SAC9_9HYPO</name>
<gene>
    <name evidence="2" type="ORF">PT974_10097</name>
</gene>
<feature type="domain" description="HNH nuclease" evidence="1">
    <location>
        <begin position="246"/>
        <end position="341"/>
    </location>
</feature>
<evidence type="ECO:0000313" key="3">
    <source>
        <dbReference type="Proteomes" id="UP001338125"/>
    </source>
</evidence>